<organism evidence="1 2">
    <name type="scientific">Auriscalpium vulgare</name>
    <dbReference type="NCBI Taxonomy" id="40419"/>
    <lineage>
        <taxon>Eukaryota</taxon>
        <taxon>Fungi</taxon>
        <taxon>Dikarya</taxon>
        <taxon>Basidiomycota</taxon>
        <taxon>Agaricomycotina</taxon>
        <taxon>Agaricomycetes</taxon>
        <taxon>Russulales</taxon>
        <taxon>Auriscalpiaceae</taxon>
        <taxon>Auriscalpium</taxon>
    </lineage>
</organism>
<protein>
    <submittedName>
        <fullName evidence="1">Uncharacterized protein</fullName>
    </submittedName>
</protein>
<evidence type="ECO:0000313" key="1">
    <source>
        <dbReference type="EMBL" id="KAI0041055.1"/>
    </source>
</evidence>
<keyword evidence="2" id="KW-1185">Reference proteome</keyword>
<dbReference type="EMBL" id="MU276148">
    <property type="protein sequence ID" value="KAI0041055.1"/>
    <property type="molecule type" value="Genomic_DNA"/>
</dbReference>
<sequence length="286" mass="32399">MTWFMSKYSFPRRRLWVPSDQRITRALDWRRYRWRSSRVSGCGNHRNDCAGDTDIFAGCVLGPAPPNRVFDAKLDAHVDVVVLAQDEVLVLFGPDVRVGVEGLRVHLDKVGHADDPVLCARRRRSQREAFPSPTYGGGRRAGCALGHPSFWGWGCWVWTRKLRAARRAPWVRRLLRIPRPACASDRGKTVRLLDAASWARRTWTPVLRWAAWDTHGGQIPVSSSPKQKQGMRAPPVLVFHELDIRLLAEEVAHVLIDIVCGWRVVHVVLHVDIFAAGAGEWCVETI</sequence>
<reference evidence="1" key="2">
    <citation type="journal article" date="2022" name="New Phytol.">
        <title>Evolutionary transition to the ectomycorrhizal habit in the genomes of a hyperdiverse lineage of mushroom-forming fungi.</title>
        <authorList>
            <person name="Looney B."/>
            <person name="Miyauchi S."/>
            <person name="Morin E."/>
            <person name="Drula E."/>
            <person name="Courty P.E."/>
            <person name="Kohler A."/>
            <person name="Kuo A."/>
            <person name="LaButti K."/>
            <person name="Pangilinan J."/>
            <person name="Lipzen A."/>
            <person name="Riley R."/>
            <person name="Andreopoulos W."/>
            <person name="He G."/>
            <person name="Johnson J."/>
            <person name="Nolan M."/>
            <person name="Tritt A."/>
            <person name="Barry K.W."/>
            <person name="Grigoriev I.V."/>
            <person name="Nagy L.G."/>
            <person name="Hibbett D."/>
            <person name="Henrissat B."/>
            <person name="Matheny P.B."/>
            <person name="Labbe J."/>
            <person name="Martin F.M."/>
        </authorList>
    </citation>
    <scope>NUCLEOTIDE SEQUENCE</scope>
    <source>
        <strain evidence="1">FP105234-sp</strain>
    </source>
</reference>
<evidence type="ECO:0000313" key="2">
    <source>
        <dbReference type="Proteomes" id="UP000814033"/>
    </source>
</evidence>
<gene>
    <name evidence="1" type="ORF">FA95DRAFT_1565784</name>
</gene>
<dbReference type="Proteomes" id="UP000814033">
    <property type="component" value="Unassembled WGS sequence"/>
</dbReference>
<name>A0ACB8RBW9_9AGAM</name>
<accession>A0ACB8RBW9</accession>
<comment type="caution">
    <text evidence="1">The sequence shown here is derived from an EMBL/GenBank/DDBJ whole genome shotgun (WGS) entry which is preliminary data.</text>
</comment>
<proteinExistence type="predicted"/>
<reference evidence="1" key="1">
    <citation type="submission" date="2021-02" db="EMBL/GenBank/DDBJ databases">
        <authorList>
            <consortium name="DOE Joint Genome Institute"/>
            <person name="Ahrendt S."/>
            <person name="Looney B.P."/>
            <person name="Miyauchi S."/>
            <person name="Morin E."/>
            <person name="Drula E."/>
            <person name="Courty P.E."/>
            <person name="Chicoki N."/>
            <person name="Fauchery L."/>
            <person name="Kohler A."/>
            <person name="Kuo A."/>
            <person name="Labutti K."/>
            <person name="Pangilinan J."/>
            <person name="Lipzen A."/>
            <person name="Riley R."/>
            <person name="Andreopoulos W."/>
            <person name="He G."/>
            <person name="Johnson J."/>
            <person name="Barry K.W."/>
            <person name="Grigoriev I.V."/>
            <person name="Nagy L."/>
            <person name="Hibbett D."/>
            <person name="Henrissat B."/>
            <person name="Matheny P.B."/>
            <person name="Labbe J."/>
            <person name="Martin F."/>
        </authorList>
    </citation>
    <scope>NUCLEOTIDE SEQUENCE</scope>
    <source>
        <strain evidence="1">FP105234-sp</strain>
    </source>
</reference>